<proteinExistence type="inferred from homology"/>
<protein>
    <submittedName>
        <fullName evidence="3">SRPBCC domain-containing protein</fullName>
    </submittedName>
</protein>
<sequence>MKKSDPPIVIKTSFDIGTATLWKALTHLPEMKNWYFEMLEAFEARKGFKTSFKVNSEDRTFTHIWEVTEVVPGEKITYSWHFEEYPGSSTSTFEISGTDHQSELVLTVWVQEDFPPGIPEFKRESCIGGWEYFLHGNLKNYLSA</sequence>
<keyword evidence="4" id="KW-1185">Reference proteome</keyword>
<dbReference type="EMBL" id="CP035544">
    <property type="protein sequence ID" value="QBA63720.1"/>
    <property type="molecule type" value="Genomic_DNA"/>
</dbReference>
<evidence type="ECO:0000259" key="2">
    <source>
        <dbReference type="Pfam" id="PF08327"/>
    </source>
</evidence>
<evidence type="ECO:0000313" key="3">
    <source>
        <dbReference type="EMBL" id="QBA63720.1"/>
    </source>
</evidence>
<dbReference type="Gene3D" id="3.30.530.20">
    <property type="match status" value="1"/>
</dbReference>
<name>A0A411E8D8_9FLAO</name>
<dbReference type="SUPFAM" id="SSF55961">
    <property type="entry name" value="Bet v1-like"/>
    <property type="match status" value="1"/>
</dbReference>
<dbReference type="RefSeq" id="WP_129602980.1">
    <property type="nucleotide sequence ID" value="NZ_CP035544.1"/>
</dbReference>
<reference evidence="3 4" key="1">
    <citation type="submission" date="2019-01" db="EMBL/GenBank/DDBJ databases">
        <title>Muriicola soli sp. nov., isolated from soil.</title>
        <authorList>
            <person name="Kang H.J."/>
            <person name="Kim S.B."/>
        </authorList>
    </citation>
    <scope>NUCLEOTIDE SEQUENCE [LARGE SCALE GENOMIC DNA]</scope>
    <source>
        <strain evidence="3 4">MMS17-SY002</strain>
    </source>
</reference>
<dbReference type="AlphaFoldDB" id="A0A411E8D8"/>
<dbReference type="CDD" id="cd07814">
    <property type="entry name" value="SRPBCC_CalC_Aha1-like"/>
    <property type="match status" value="1"/>
</dbReference>
<dbReference type="KEGG" id="mur:EQY75_03690"/>
<feature type="domain" description="Activator of Hsp90 ATPase homologue 1/2-like C-terminal" evidence="2">
    <location>
        <begin position="19"/>
        <end position="142"/>
    </location>
</feature>
<dbReference type="InterPro" id="IPR013538">
    <property type="entry name" value="ASHA1/2-like_C"/>
</dbReference>
<dbReference type="Proteomes" id="UP000290889">
    <property type="component" value="Chromosome"/>
</dbReference>
<evidence type="ECO:0000313" key="4">
    <source>
        <dbReference type="Proteomes" id="UP000290889"/>
    </source>
</evidence>
<gene>
    <name evidence="3" type="ORF">EQY75_03690</name>
</gene>
<dbReference type="Pfam" id="PF08327">
    <property type="entry name" value="AHSA1"/>
    <property type="match status" value="1"/>
</dbReference>
<dbReference type="OrthoDB" id="384974at2"/>
<accession>A0A411E8D8</accession>
<evidence type="ECO:0000256" key="1">
    <source>
        <dbReference type="ARBA" id="ARBA00006817"/>
    </source>
</evidence>
<dbReference type="InterPro" id="IPR023393">
    <property type="entry name" value="START-like_dom_sf"/>
</dbReference>
<comment type="similarity">
    <text evidence="1">Belongs to the AHA1 family.</text>
</comment>
<organism evidence="3 4">
    <name type="scientific">Muriicola soli</name>
    <dbReference type="NCBI Taxonomy" id="2507538"/>
    <lineage>
        <taxon>Bacteria</taxon>
        <taxon>Pseudomonadati</taxon>
        <taxon>Bacteroidota</taxon>
        <taxon>Flavobacteriia</taxon>
        <taxon>Flavobacteriales</taxon>
        <taxon>Flavobacteriaceae</taxon>
        <taxon>Muriicola</taxon>
    </lineage>
</organism>